<dbReference type="Pfam" id="PF13417">
    <property type="entry name" value="GST_N_3"/>
    <property type="match status" value="1"/>
</dbReference>
<dbReference type="InterPro" id="IPR004045">
    <property type="entry name" value="Glutathione_S-Trfase_N"/>
</dbReference>
<dbReference type="PANTHER" id="PTHR43969">
    <property type="entry name" value="GLUTATHIONE S TRANSFERASE D10, ISOFORM A-RELATED"/>
    <property type="match status" value="1"/>
</dbReference>
<sequence length="123" mass="13973">MGKFFKIRPLYLEYQPILYFSPSSPQCMTVLMLIKHINITIDLRVIDLFQGELFSAQCSVPSLIDGDATVKGSDAISIYLIEKYAKEDNLYPMNQDKLSLIHSQLQFLNVHLTLILCSSTILS</sequence>
<feature type="domain" description="GST N-terminal" evidence="1">
    <location>
        <begin position="14"/>
        <end position="88"/>
    </location>
</feature>
<evidence type="ECO:0000313" key="3">
    <source>
        <dbReference type="Proteomes" id="UP000015102"/>
    </source>
</evidence>
<dbReference type="Gene3D" id="3.40.30.10">
    <property type="entry name" value="Glutaredoxin"/>
    <property type="match status" value="1"/>
</dbReference>
<organism evidence="2 3">
    <name type="scientific">Megaselia scalaris</name>
    <name type="common">Humpbacked fly</name>
    <name type="synonym">Phora scalaris</name>
    <dbReference type="NCBI Taxonomy" id="36166"/>
    <lineage>
        <taxon>Eukaryota</taxon>
        <taxon>Metazoa</taxon>
        <taxon>Ecdysozoa</taxon>
        <taxon>Arthropoda</taxon>
        <taxon>Hexapoda</taxon>
        <taxon>Insecta</taxon>
        <taxon>Pterygota</taxon>
        <taxon>Neoptera</taxon>
        <taxon>Endopterygota</taxon>
        <taxon>Diptera</taxon>
        <taxon>Brachycera</taxon>
        <taxon>Muscomorpha</taxon>
        <taxon>Platypezoidea</taxon>
        <taxon>Phoridae</taxon>
        <taxon>Megaseliini</taxon>
        <taxon>Megaselia</taxon>
    </lineage>
</organism>
<protein>
    <recommendedName>
        <fullName evidence="1">GST N-terminal domain-containing protein</fullName>
    </recommendedName>
</protein>
<evidence type="ECO:0000313" key="2">
    <source>
        <dbReference type="EnsemblMetazoa" id="MESCA002573-PA"/>
    </source>
</evidence>
<dbReference type="EMBL" id="CAQQ02193662">
    <property type="status" value="NOT_ANNOTATED_CDS"/>
    <property type="molecule type" value="Genomic_DNA"/>
</dbReference>
<dbReference type="EMBL" id="CAQQ02193659">
    <property type="status" value="NOT_ANNOTATED_CDS"/>
    <property type="molecule type" value="Genomic_DNA"/>
</dbReference>
<dbReference type="SUPFAM" id="SSF52833">
    <property type="entry name" value="Thioredoxin-like"/>
    <property type="match status" value="1"/>
</dbReference>
<dbReference type="AlphaFoldDB" id="T1GGP9"/>
<reference evidence="2" key="2">
    <citation type="submission" date="2015-06" db="UniProtKB">
        <authorList>
            <consortium name="EnsemblMetazoa"/>
        </authorList>
    </citation>
    <scope>IDENTIFICATION</scope>
</reference>
<evidence type="ECO:0000259" key="1">
    <source>
        <dbReference type="PROSITE" id="PS50404"/>
    </source>
</evidence>
<reference evidence="3" key="1">
    <citation type="submission" date="2013-02" db="EMBL/GenBank/DDBJ databases">
        <authorList>
            <person name="Hughes D."/>
        </authorList>
    </citation>
    <scope>NUCLEOTIDE SEQUENCE</scope>
    <source>
        <strain>Durham</strain>
        <strain evidence="3">NC isolate 2 -- Noor lab</strain>
    </source>
</reference>
<dbReference type="InterPro" id="IPR036249">
    <property type="entry name" value="Thioredoxin-like_sf"/>
</dbReference>
<dbReference type="Proteomes" id="UP000015102">
    <property type="component" value="Unassembled WGS sequence"/>
</dbReference>
<dbReference type="STRING" id="36166.T1GGP9"/>
<dbReference type="PANTHER" id="PTHR43969:SF5">
    <property type="entry name" value="GLUTATHIONE S-TRANSFERASE E14"/>
    <property type="match status" value="1"/>
</dbReference>
<dbReference type="GO" id="GO:0006749">
    <property type="term" value="P:glutathione metabolic process"/>
    <property type="evidence" value="ECO:0007669"/>
    <property type="project" value="TreeGrafter"/>
</dbReference>
<dbReference type="HOGENOM" id="CLU_2017862_0_0_1"/>
<dbReference type="EMBL" id="CAQQ02193661">
    <property type="status" value="NOT_ANNOTATED_CDS"/>
    <property type="molecule type" value="Genomic_DNA"/>
</dbReference>
<proteinExistence type="predicted"/>
<dbReference type="PROSITE" id="PS50404">
    <property type="entry name" value="GST_NTER"/>
    <property type="match status" value="1"/>
</dbReference>
<accession>T1GGP9</accession>
<dbReference type="GO" id="GO:0004364">
    <property type="term" value="F:glutathione transferase activity"/>
    <property type="evidence" value="ECO:0007669"/>
    <property type="project" value="TreeGrafter"/>
</dbReference>
<name>T1GGP9_MEGSC</name>
<dbReference type="EMBL" id="CAQQ02193660">
    <property type="status" value="NOT_ANNOTATED_CDS"/>
    <property type="molecule type" value="Genomic_DNA"/>
</dbReference>
<keyword evidence="3" id="KW-1185">Reference proteome</keyword>
<dbReference type="EnsemblMetazoa" id="MESCA002573-RA">
    <property type="protein sequence ID" value="MESCA002573-PA"/>
    <property type="gene ID" value="MESCA002573"/>
</dbReference>